<dbReference type="GO" id="GO:0003676">
    <property type="term" value="F:nucleic acid binding"/>
    <property type="evidence" value="ECO:0007669"/>
    <property type="project" value="InterPro"/>
</dbReference>
<dbReference type="InterPro" id="IPR044730">
    <property type="entry name" value="RNase_H-like_dom_plant"/>
</dbReference>
<dbReference type="GO" id="GO:0004523">
    <property type="term" value="F:RNA-DNA hybrid ribonuclease activity"/>
    <property type="evidence" value="ECO:0007669"/>
    <property type="project" value="InterPro"/>
</dbReference>
<dbReference type="AlphaFoldDB" id="A0A7J9H4S6"/>
<organism evidence="2 3">
    <name type="scientific">Gossypium harknessii</name>
    <dbReference type="NCBI Taxonomy" id="34285"/>
    <lineage>
        <taxon>Eukaryota</taxon>
        <taxon>Viridiplantae</taxon>
        <taxon>Streptophyta</taxon>
        <taxon>Embryophyta</taxon>
        <taxon>Tracheophyta</taxon>
        <taxon>Spermatophyta</taxon>
        <taxon>Magnoliopsida</taxon>
        <taxon>eudicotyledons</taxon>
        <taxon>Gunneridae</taxon>
        <taxon>Pentapetalae</taxon>
        <taxon>rosids</taxon>
        <taxon>malvids</taxon>
        <taxon>Malvales</taxon>
        <taxon>Malvaceae</taxon>
        <taxon>Malvoideae</taxon>
        <taxon>Gossypium</taxon>
    </lineage>
</organism>
<dbReference type="Proteomes" id="UP000593560">
    <property type="component" value="Unassembled WGS sequence"/>
</dbReference>
<dbReference type="CDD" id="cd06222">
    <property type="entry name" value="RNase_H_like"/>
    <property type="match status" value="1"/>
</dbReference>
<accession>A0A7J9H4S6</accession>
<protein>
    <recommendedName>
        <fullName evidence="1">RNase H type-1 domain-containing protein</fullName>
    </recommendedName>
</protein>
<dbReference type="PANTHER" id="PTHR47074">
    <property type="entry name" value="BNAC02G40300D PROTEIN"/>
    <property type="match status" value="1"/>
</dbReference>
<dbReference type="PANTHER" id="PTHR47074:SF61">
    <property type="entry name" value="RNASE H TYPE-1 DOMAIN-CONTAINING PROTEIN"/>
    <property type="match status" value="1"/>
</dbReference>
<dbReference type="Pfam" id="PF13456">
    <property type="entry name" value="RVT_3"/>
    <property type="match status" value="1"/>
</dbReference>
<dbReference type="OrthoDB" id="942399at2759"/>
<dbReference type="SUPFAM" id="SSF53098">
    <property type="entry name" value="Ribonuclease H-like"/>
    <property type="match status" value="1"/>
</dbReference>
<dbReference type="InterPro" id="IPR036397">
    <property type="entry name" value="RNaseH_sf"/>
</dbReference>
<comment type="caution">
    <text evidence="2">The sequence shown here is derived from an EMBL/GenBank/DDBJ whole genome shotgun (WGS) entry which is preliminary data.</text>
</comment>
<dbReference type="Gene3D" id="3.30.420.10">
    <property type="entry name" value="Ribonuclease H-like superfamily/Ribonuclease H"/>
    <property type="match status" value="1"/>
</dbReference>
<dbReference type="InterPro" id="IPR002156">
    <property type="entry name" value="RNaseH_domain"/>
</dbReference>
<feature type="domain" description="RNase H type-1" evidence="1">
    <location>
        <begin position="6"/>
        <end position="91"/>
    </location>
</feature>
<feature type="non-terminal residue" evidence="2">
    <location>
        <position position="1"/>
    </location>
</feature>
<evidence type="ECO:0000313" key="2">
    <source>
        <dbReference type="EMBL" id="MBA0804817.1"/>
    </source>
</evidence>
<reference evidence="2 3" key="1">
    <citation type="journal article" date="2019" name="Genome Biol. Evol.">
        <title>Insights into the evolution of the New World diploid cottons (Gossypium, subgenus Houzingenia) based on genome sequencing.</title>
        <authorList>
            <person name="Grover C.E."/>
            <person name="Arick M.A. 2nd"/>
            <person name="Thrash A."/>
            <person name="Conover J.L."/>
            <person name="Sanders W.S."/>
            <person name="Peterson D.G."/>
            <person name="Frelichowski J.E."/>
            <person name="Scheffler J.A."/>
            <person name="Scheffler B.E."/>
            <person name="Wendel J.F."/>
        </authorList>
    </citation>
    <scope>NUCLEOTIDE SEQUENCE [LARGE SCALE GENOMIC DNA]</scope>
    <source>
        <strain evidence="2">0</strain>
        <tissue evidence="2">Leaf</tissue>
    </source>
</reference>
<dbReference type="InterPro" id="IPR012337">
    <property type="entry name" value="RNaseH-like_sf"/>
</dbReference>
<keyword evidence="3" id="KW-1185">Reference proteome</keyword>
<gene>
    <name evidence="2" type="ORF">Gohar_004383</name>
</gene>
<evidence type="ECO:0000259" key="1">
    <source>
        <dbReference type="Pfam" id="PF13456"/>
    </source>
</evidence>
<dbReference type="InterPro" id="IPR052929">
    <property type="entry name" value="RNase_H-like_EbsB-rel"/>
</dbReference>
<dbReference type="EMBL" id="JABFAD010000008">
    <property type="protein sequence ID" value="MBA0804817.1"/>
    <property type="molecule type" value="Genomic_DNA"/>
</dbReference>
<sequence length="103" mass="11059">PTVKVNFDAGFKRATKEFSSGVVVRDGDGLALGSCVHFDQNISDPFAVEALACVHVVRFALELGFSNVLVKGNSKTVITKLTLEREDGSNIRPRLVGVNGIEL</sequence>
<evidence type="ECO:0000313" key="3">
    <source>
        <dbReference type="Proteomes" id="UP000593560"/>
    </source>
</evidence>
<proteinExistence type="predicted"/>
<name>A0A7J9H4S6_9ROSI</name>